<dbReference type="RefSeq" id="WP_380043845.1">
    <property type="nucleotide sequence ID" value="NZ_JBHLTC010000002.1"/>
</dbReference>
<dbReference type="PANTHER" id="PTHR43678:SF1">
    <property type="entry name" value="BETA-N-ACETYLHEXOSAMINIDASE"/>
    <property type="match status" value="1"/>
</dbReference>
<evidence type="ECO:0000313" key="7">
    <source>
        <dbReference type="EMBL" id="MFC0623155.1"/>
    </source>
</evidence>
<evidence type="ECO:0000256" key="3">
    <source>
        <dbReference type="ARBA" id="ARBA00023295"/>
    </source>
</evidence>
<dbReference type="InterPro" id="IPR029018">
    <property type="entry name" value="Hex-like_dom2"/>
</dbReference>
<feature type="domain" description="Glycoside hydrolase family 20 catalytic" evidence="5">
    <location>
        <begin position="200"/>
        <end position="463"/>
    </location>
</feature>
<dbReference type="Pfam" id="PF02838">
    <property type="entry name" value="Glyco_hydro_20b"/>
    <property type="match status" value="1"/>
</dbReference>
<dbReference type="Proteomes" id="UP001589890">
    <property type="component" value="Unassembled WGS sequence"/>
</dbReference>
<evidence type="ECO:0000256" key="1">
    <source>
        <dbReference type="ARBA" id="ARBA00006285"/>
    </source>
</evidence>
<evidence type="ECO:0000259" key="5">
    <source>
        <dbReference type="Pfam" id="PF00728"/>
    </source>
</evidence>
<feature type="domain" description="Beta-hexosaminidase bacterial type N-terminal" evidence="6">
    <location>
        <begin position="32"/>
        <end position="156"/>
    </location>
</feature>
<protein>
    <submittedName>
        <fullName evidence="7">Family 20 glycosylhydrolase</fullName>
    </submittedName>
</protein>
<dbReference type="PRINTS" id="PR00738">
    <property type="entry name" value="GLHYDRLASE20"/>
</dbReference>
<gene>
    <name evidence="7" type="ORF">ACFFGN_03725</name>
</gene>
<dbReference type="InterPro" id="IPR052764">
    <property type="entry name" value="GH20_Enzymes"/>
</dbReference>
<reference evidence="7 8" key="1">
    <citation type="submission" date="2024-09" db="EMBL/GenBank/DDBJ databases">
        <authorList>
            <person name="Sun Q."/>
            <person name="Mori K."/>
        </authorList>
    </citation>
    <scope>NUCLEOTIDE SEQUENCE [LARGE SCALE GENOMIC DNA]</scope>
    <source>
        <strain evidence="7 8">CGMCC 1.15906</strain>
    </source>
</reference>
<dbReference type="SUPFAM" id="SSF55545">
    <property type="entry name" value="beta-N-acetylhexosaminidase-like domain"/>
    <property type="match status" value="1"/>
</dbReference>
<dbReference type="Pfam" id="PF00728">
    <property type="entry name" value="Glyco_hydro_20"/>
    <property type="match status" value="1"/>
</dbReference>
<dbReference type="EMBL" id="JBHLTC010000002">
    <property type="protein sequence ID" value="MFC0623155.1"/>
    <property type="molecule type" value="Genomic_DNA"/>
</dbReference>
<sequence length="850" mass="91732">MSAVLRTIIVLGVLGSTLVFGGTVARAAGPLPSVLPAVRSWQPAVSGDFSWSSASRLVVDSGAAGLRPDADTFAEDLSYLNGSAPQVIVGPSNTAVPGDVVLRLDPTIPADEAYQVRIGPVTTITSRTAVGVYWGTRTMLQLIKRQPVLPAGVIDDSPQFRVRGFLLSIARMPVSWLDNFLRDMSYLKLNELTLNTFNMTDADITAVEAIAKQRHVKLIGWSNAPKFRTGYIPEQYRLTQLSDGKTVRDPINLDVMNPEATSWAVSRLDEQARRFSSDTFNIGGDEYPRWDVRTDRVNTTNYPDLYRQAMAKYNEAGAVQDAFRAYMNQANAVVRDQGKTARMWSDDITPATKVTLDSNLELMHWYNYGLTPAQLAAQGHTLINSSDSYLYFNINSAQNPAERIWNEFDPGTFRGGLRLPGGSADPALAGIQFCVWTVGGVYDAGRLERDLSSRMRPVAQKGWGTTPVSNTYAGALPTITAIGRAPGVIETPMFGDVGLGAAPAGPAMRYGNSQQLFTTTATGALHHSFWSATQGQVAEDLLPAGTVAGRPVAFNSAGDVLSVFTRGTNGTVRETAYKPGTGWRTSDWSAAAAANGFGTIRFAGDPAGFSFGSERHVFGAAADGRLGHLWWSPGDAKVHGDHWPGTITGTPVALVWGRVQMVYARGGNGNLHRWWWQAGDPRVVQRADLGIPVAAGAKLAGWTTSGTRQDLQGRNLLTARQHVVVVNPEGRVVHWMFDLDGDRPTSTDLTTATGVVATGGAAGYPDAAGHPVIFVRRATDRHLIRIRIPQSGPVVSDLTAVTPGTQVTPTGDPDGFRFDAELHAFASAGSSPRHHWWSTPADQPRQDSWR</sequence>
<evidence type="ECO:0000313" key="8">
    <source>
        <dbReference type="Proteomes" id="UP001589890"/>
    </source>
</evidence>
<name>A0ABV6QF27_9ACTN</name>
<dbReference type="SUPFAM" id="SSF89372">
    <property type="entry name" value="Fucose-specific lectin"/>
    <property type="match status" value="1"/>
</dbReference>
<comment type="similarity">
    <text evidence="1">Belongs to the glycosyl hydrolase 20 family.</text>
</comment>
<dbReference type="InterPro" id="IPR007132">
    <property type="entry name" value="DUF346"/>
</dbReference>
<feature type="region of interest" description="Disordered" evidence="4">
    <location>
        <begin position="829"/>
        <end position="850"/>
    </location>
</feature>
<keyword evidence="3" id="KW-0326">Glycosidase</keyword>
<evidence type="ECO:0000256" key="4">
    <source>
        <dbReference type="SAM" id="MobiDB-lite"/>
    </source>
</evidence>
<dbReference type="InterPro" id="IPR015882">
    <property type="entry name" value="HEX_bac_N"/>
</dbReference>
<evidence type="ECO:0000256" key="2">
    <source>
        <dbReference type="ARBA" id="ARBA00022801"/>
    </source>
</evidence>
<keyword evidence="2" id="KW-0378">Hydrolase</keyword>
<dbReference type="InterPro" id="IPR015883">
    <property type="entry name" value="Glyco_hydro_20_cat"/>
</dbReference>
<dbReference type="Gene3D" id="3.20.20.80">
    <property type="entry name" value="Glycosidases"/>
    <property type="match status" value="1"/>
</dbReference>
<accession>A0ABV6QF27</accession>
<dbReference type="SUPFAM" id="SSF51445">
    <property type="entry name" value="(Trans)glycosidases"/>
    <property type="match status" value="1"/>
</dbReference>
<dbReference type="PANTHER" id="PTHR43678">
    <property type="entry name" value="PUTATIVE (AFU_ORTHOLOGUE AFUA_2G00640)-RELATED"/>
    <property type="match status" value="1"/>
</dbReference>
<dbReference type="Gene3D" id="2.120.10.70">
    <property type="entry name" value="Fucose-specific lectin"/>
    <property type="match status" value="1"/>
</dbReference>
<keyword evidence="8" id="KW-1185">Reference proteome</keyword>
<dbReference type="InterPro" id="IPR025705">
    <property type="entry name" value="Beta_hexosaminidase_sua/sub"/>
</dbReference>
<dbReference type="InterPro" id="IPR017853">
    <property type="entry name" value="GH"/>
</dbReference>
<dbReference type="Gene3D" id="3.30.379.10">
    <property type="entry name" value="Chitobiase/beta-hexosaminidase domain 2-like"/>
    <property type="match status" value="1"/>
</dbReference>
<evidence type="ECO:0000259" key="6">
    <source>
        <dbReference type="Pfam" id="PF02838"/>
    </source>
</evidence>
<organism evidence="7 8">
    <name type="scientific">Kribbella deserti</name>
    <dbReference type="NCBI Taxonomy" id="1926257"/>
    <lineage>
        <taxon>Bacteria</taxon>
        <taxon>Bacillati</taxon>
        <taxon>Actinomycetota</taxon>
        <taxon>Actinomycetes</taxon>
        <taxon>Propionibacteriales</taxon>
        <taxon>Kribbellaceae</taxon>
        <taxon>Kribbella</taxon>
    </lineage>
</organism>
<comment type="caution">
    <text evidence="7">The sequence shown here is derived from an EMBL/GenBank/DDBJ whole genome shotgun (WGS) entry which is preliminary data.</text>
</comment>
<dbReference type="Pfam" id="PF03984">
    <property type="entry name" value="DUF346"/>
    <property type="match status" value="2"/>
</dbReference>
<proteinExistence type="inferred from homology"/>